<accession>A0A7Z0GKA6</accession>
<dbReference type="RefSeq" id="WP_179540529.1">
    <property type="nucleotide sequence ID" value="NZ_BAAALL010000014.1"/>
</dbReference>
<evidence type="ECO:0000259" key="1">
    <source>
        <dbReference type="Pfam" id="PF00733"/>
    </source>
</evidence>
<dbReference type="Gene3D" id="3.40.50.620">
    <property type="entry name" value="HUPs"/>
    <property type="match status" value="1"/>
</dbReference>
<dbReference type="InterPro" id="IPR014729">
    <property type="entry name" value="Rossmann-like_a/b/a_fold"/>
</dbReference>
<keyword evidence="3" id="KW-1185">Reference proteome</keyword>
<dbReference type="Pfam" id="PF00733">
    <property type="entry name" value="Asn_synthase"/>
    <property type="match status" value="1"/>
</dbReference>
<gene>
    <name evidence="2" type="ORF">HNR09_000400</name>
</gene>
<feature type="domain" description="Asparagine synthetase" evidence="1">
    <location>
        <begin position="213"/>
        <end position="467"/>
    </location>
</feature>
<dbReference type="Proteomes" id="UP000535437">
    <property type="component" value="Unassembled WGS sequence"/>
</dbReference>
<dbReference type="GO" id="GO:0006529">
    <property type="term" value="P:asparagine biosynthetic process"/>
    <property type="evidence" value="ECO:0007669"/>
    <property type="project" value="InterPro"/>
</dbReference>
<comment type="caution">
    <text evidence="2">The sequence shown here is derived from an EMBL/GenBank/DDBJ whole genome shotgun (WGS) entry which is preliminary data.</text>
</comment>
<dbReference type="InterPro" id="IPR001962">
    <property type="entry name" value="Asn_synthase"/>
</dbReference>
<reference evidence="2 3" key="1">
    <citation type="submission" date="2020-07" db="EMBL/GenBank/DDBJ databases">
        <title>Sequencing the genomes of 1000 actinobacteria strains.</title>
        <authorList>
            <person name="Klenk H.-P."/>
        </authorList>
    </citation>
    <scope>NUCLEOTIDE SEQUENCE [LARGE SCALE GENOMIC DNA]</scope>
    <source>
        <strain evidence="2 3">DSM 15475</strain>
    </source>
</reference>
<proteinExistence type="predicted"/>
<name>A0A7Z0GKA6_9MICC</name>
<evidence type="ECO:0000313" key="2">
    <source>
        <dbReference type="EMBL" id="NYJ76989.1"/>
    </source>
</evidence>
<organism evidence="2 3">
    <name type="scientific">Nesterenkonia xinjiangensis</name>
    <dbReference type="NCBI Taxonomy" id="225327"/>
    <lineage>
        <taxon>Bacteria</taxon>
        <taxon>Bacillati</taxon>
        <taxon>Actinomycetota</taxon>
        <taxon>Actinomycetes</taxon>
        <taxon>Micrococcales</taxon>
        <taxon>Micrococcaceae</taxon>
        <taxon>Nesterenkonia</taxon>
    </lineage>
</organism>
<sequence>MTETTRVCGMLGAGDPARVRRMAGAAGLTPQESGTAVIVDRPAALLIGSTALRARPEDCGEAWMFSTATPEPAGLGTAPVRWEHAARDADVAGVVLEPDGATVLHTGISGVQPVYVEQHEDVVYFATQLNLLVDTAPGPLAPDWTGWAQIIGIGAPLAGRTTVEGIRRLGPMEQVRLERGGAPRRSRVTWPWEQITPEPGLTPESLTSEVLEAMRGQVAALGESGPLQPMLSGGRDSRLLTGLADELGQPGGLTAWTTSSDTGTTLEELTAARIASGLGIRQRIVPGRHDGFAQDFADYAEVTGHQASFHVWLMPVARELARQQGTVLDGLGGGVFLGGGFPDDPAVLQEGGGSQELMTSRFGRLARYLQVAEELLAPGVAGALTAAGRDDFMTIAEPLAEHPQGATLTAYLTRTLPGISMAPAAVLGGSRPTAVPIMSHQVVSQALRVEPAAKRDGRWYPDLLRRVRPEFDDIPTAADLTTGRQHVRRGASLDAAAWYRELVMASPAAALLGEKLRDGDAELWRRQLTRTRAQHLIRGLALLALWLRRHENRLTETDPTPLRRG</sequence>
<evidence type="ECO:0000313" key="3">
    <source>
        <dbReference type="Proteomes" id="UP000535437"/>
    </source>
</evidence>
<dbReference type="SUPFAM" id="SSF52402">
    <property type="entry name" value="Adenine nucleotide alpha hydrolases-like"/>
    <property type="match status" value="1"/>
</dbReference>
<dbReference type="AlphaFoldDB" id="A0A7Z0GKA6"/>
<dbReference type="EMBL" id="JACCFY010000001">
    <property type="protein sequence ID" value="NYJ76989.1"/>
    <property type="molecule type" value="Genomic_DNA"/>
</dbReference>
<dbReference type="GO" id="GO:0004066">
    <property type="term" value="F:asparagine synthase (glutamine-hydrolyzing) activity"/>
    <property type="evidence" value="ECO:0007669"/>
    <property type="project" value="InterPro"/>
</dbReference>
<protein>
    <recommendedName>
        <fullName evidence="1">Asparagine synthetase domain-containing protein</fullName>
    </recommendedName>
</protein>